<name>A0A7S0L587_9EUKA</name>
<dbReference type="EMBL" id="HBEY01009263">
    <property type="protein sequence ID" value="CAD8601140.1"/>
    <property type="molecule type" value="Transcribed_RNA"/>
</dbReference>
<proteinExistence type="predicted"/>
<accession>A0A7S0L587</accession>
<organism evidence="1">
    <name type="scientific">Coccolithus braarudii</name>
    <dbReference type="NCBI Taxonomy" id="221442"/>
    <lineage>
        <taxon>Eukaryota</taxon>
        <taxon>Haptista</taxon>
        <taxon>Haptophyta</taxon>
        <taxon>Prymnesiophyceae</taxon>
        <taxon>Coccolithales</taxon>
        <taxon>Coccolithaceae</taxon>
        <taxon>Coccolithus</taxon>
    </lineage>
</organism>
<gene>
    <name evidence="1" type="ORF">CPEL01642_LOCUS4470</name>
</gene>
<evidence type="ECO:0000313" key="1">
    <source>
        <dbReference type="EMBL" id="CAD8601140.1"/>
    </source>
</evidence>
<protein>
    <submittedName>
        <fullName evidence="1">Uncharacterized protein</fullName>
    </submittedName>
</protein>
<sequence>MSAIPSTKLGMADNASLSMLEHSLLALSARATLSRPGSRVKASLSNKLEHLAAPLHAHANMLSLNEERSMLELLATLSAEVATRTATDDEHSRAQALARALGDALSLSIKAMLNEATEREGVNASAAVRRLTIAACQFASQSVRHSRSQSARRLIFG</sequence>
<dbReference type="AlphaFoldDB" id="A0A7S0L587"/>
<reference evidence="1" key="1">
    <citation type="submission" date="2021-01" db="EMBL/GenBank/DDBJ databases">
        <authorList>
            <person name="Corre E."/>
            <person name="Pelletier E."/>
            <person name="Niang G."/>
            <person name="Scheremetjew M."/>
            <person name="Finn R."/>
            <person name="Kale V."/>
            <person name="Holt S."/>
            <person name="Cochrane G."/>
            <person name="Meng A."/>
            <person name="Brown T."/>
            <person name="Cohen L."/>
        </authorList>
    </citation>
    <scope>NUCLEOTIDE SEQUENCE</scope>
    <source>
        <strain evidence="1">PLY182g</strain>
    </source>
</reference>